<proteinExistence type="predicted"/>
<evidence type="ECO:0000313" key="1">
    <source>
        <dbReference type="EMBL" id="KAL2860499.1"/>
    </source>
</evidence>
<dbReference type="Proteomes" id="UP001610444">
    <property type="component" value="Unassembled WGS sequence"/>
</dbReference>
<sequence>MRPNRWELPIDKQSGSVQAMQLLSSWLLASPLFARGLRIPLASPVGRRRWIRRVEVNKATLAVRV</sequence>
<dbReference type="GeneID" id="98153548"/>
<accession>A0ABR4L7I0</accession>
<dbReference type="RefSeq" id="XP_070905190.1">
    <property type="nucleotide sequence ID" value="XM_071038384.1"/>
</dbReference>
<evidence type="ECO:0000313" key="2">
    <source>
        <dbReference type="Proteomes" id="UP001610444"/>
    </source>
</evidence>
<keyword evidence="2" id="KW-1185">Reference proteome</keyword>
<protein>
    <submittedName>
        <fullName evidence="1">Uncharacterized protein</fullName>
    </submittedName>
</protein>
<name>A0ABR4L7I0_9EURO</name>
<organism evidence="1 2">
    <name type="scientific">Aspergillus pseudodeflectus</name>
    <dbReference type="NCBI Taxonomy" id="176178"/>
    <lineage>
        <taxon>Eukaryota</taxon>
        <taxon>Fungi</taxon>
        <taxon>Dikarya</taxon>
        <taxon>Ascomycota</taxon>
        <taxon>Pezizomycotina</taxon>
        <taxon>Eurotiomycetes</taxon>
        <taxon>Eurotiomycetidae</taxon>
        <taxon>Eurotiales</taxon>
        <taxon>Aspergillaceae</taxon>
        <taxon>Aspergillus</taxon>
        <taxon>Aspergillus subgen. Nidulantes</taxon>
    </lineage>
</organism>
<dbReference type="EMBL" id="JBFXLR010000002">
    <property type="protein sequence ID" value="KAL2860499.1"/>
    <property type="molecule type" value="Genomic_DNA"/>
</dbReference>
<gene>
    <name evidence="1" type="ORF">BJX68DRAFT_225456</name>
</gene>
<reference evidence="1 2" key="1">
    <citation type="submission" date="2024-07" db="EMBL/GenBank/DDBJ databases">
        <title>Section-level genome sequencing and comparative genomics of Aspergillus sections Usti and Cavernicolus.</title>
        <authorList>
            <consortium name="Lawrence Berkeley National Laboratory"/>
            <person name="Nybo J.L."/>
            <person name="Vesth T.C."/>
            <person name="Theobald S."/>
            <person name="Frisvad J.C."/>
            <person name="Larsen T.O."/>
            <person name="Kjaerboelling I."/>
            <person name="Rothschild-Mancinelli K."/>
            <person name="Lyhne E.K."/>
            <person name="Kogle M.E."/>
            <person name="Barry K."/>
            <person name="Clum A."/>
            <person name="Na H."/>
            <person name="Ledsgaard L."/>
            <person name="Lin J."/>
            <person name="Lipzen A."/>
            <person name="Kuo A."/>
            <person name="Riley R."/>
            <person name="Mondo S."/>
            <person name="LaButti K."/>
            <person name="Haridas S."/>
            <person name="Pangalinan J."/>
            <person name="Salamov A.A."/>
            <person name="Simmons B.A."/>
            <person name="Magnuson J.K."/>
            <person name="Chen J."/>
            <person name="Drula E."/>
            <person name="Henrissat B."/>
            <person name="Wiebenga A."/>
            <person name="Lubbers R.J."/>
            <person name="Gomes A.C."/>
            <person name="Macurrencykelacurrency M.R."/>
            <person name="Stajich J."/>
            <person name="Grigoriev I.V."/>
            <person name="Mortensen U.H."/>
            <person name="De vries R.P."/>
            <person name="Baker S.E."/>
            <person name="Andersen M.R."/>
        </authorList>
    </citation>
    <scope>NUCLEOTIDE SEQUENCE [LARGE SCALE GENOMIC DNA]</scope>
    <source>
        <strain evidence="1 2">CBS 756.74</strain>
    </source>
</reference>
<comment type="caution">
    <text evidence="1">The sequence shown here is derived from an EMBL/GenBank/DDBJ whole genome shotgun (WGS) entry which is preliminary data.</text>
</comment>